<keyword evidence="9" id="KW-1185">Reference proteome</keyword>
<evidence type="ECO:0000256" key="3">
    <source>
        <dbReference type="ARBA" id="ARBA00022692"/>
    </source>
</evidence>
<dbReference type="RefSeq" id="WP_310340278.1">
    <property type="nucleotide sequence ID" value="NZ_JAVDXQ010000001.1"/>
</dbReference>
<dbReference type="InterPro" id="IPR016174">
    <property type="entry name" value="Di-haem_cyt_TM"/>
</dbReference>
<evidence type="ECO:0000256" key="2">
    <source>
        <dbReference type="ARBA" id="ARBA00022475"/>
    </source>
</evidence>
<dbReference type="InterPro" id="IPR011577">
    <property type="entry name" value="Cyt_b561_bac/Ni-Hgenase"/>
</dbReference>
<dbReference type="PANTHER" id="PTHR30485">
    <property type="entry name" value="NI/FE-HYDROGENASE 1 B-TYPE CYTOCHROME SUBUNIT"/>
    <property type="match status" value="1"/>
</dbReference>
<gene>
    <name evidence="8" type="ORF">J2X16_000039</name>
</gene>
<dbReference type="Proteomes" id="UP001180536">
    <property type="component" value="Unassembled WGS sequence"/>
</dbReference>
<dbReference type="Pfam" id="PF01292">
    <property type="entry name" value="Ni_hydr_CYTB"/>
    <property type="match status" value="1"/>
</dbReference>
<reference evidence="8 9" key="1">
    <citation type="submission" date="2023-07" db="EMBL/GenBank/DDBJ databases">
        <title>Sorghum-associated microbial communities from plants grown in Nebraska, USA.</title>
        <authorList>
            <person name="Schachtman D."/>
        </authorList>
    </citation>
    <scope>NUCLEOTIDE SEQUENCE [LARGE SCALE GENOMIC DNA]</scope>
    <source>
        <strain evidence="8 9">BE310</strain>
    </source>
</reference>
<keyword evidence="5 6" id="KW-0472">Membrane</keyword>
<evidence type="ECO:0000313" key="9">
    <source>
        <dbReference type="Proteomes" id="UP001180536"/>
    </source>
</evidence>
<dbReference type="EMBL" id="JAVDXQ010000001">
    <property type="protein sequence ID" value="MDR7294718.1"/>
    <property type="molecule type" value="Genomic_DNA"/>
</dbReference>
<organism evidence="8 9">
    <name type="scientific">Pelomonas aquatica</name>
    <dbReference type="NCBI Taxonomy" id="431058"/>
    <lineage>
        <taxon>Bacteria</taxon>
        <taxon>Pseudomonadati</taxon>
        <taxon>Pseudomonadota</taxon>
        <taxon>Betaproteobacteria</taxon>
        <taxon>Burkholderiales</taxon>
        <taxon>Sphaerotilaceae</taxon>
        <taxon>Roseateles</taxon>
    </lineage>
</organism>
<name>A0ABU1Z2A2_9BURK</name>
<keyword evidence="2" id="KW-1003">Cell membrane</keyword>
<protein>
    <submittedName>
        <fullName evidence="8">Cytochrome b</fullName>
    </submittedName>
</protein>
<feature type="transmembrane region" description="Helical" evidence="6">
    <location>
        <begin position="99"/>
        <end position="117"/>
    </location>
</feature>
<feature type="domain" description="Cytochrome b561 bacterial/Ni-hydrogenase" evidence="7">
    <location>
        <begin position="14"/>
        <end position="184"/>
    </location>
</feature>
<keyword evidence="4 6" id="KW-1133">Transmembrane helix</keyword>
<evidence type="ECO:0000256" key="5">
    <source>
        <dbReference type="ARBA" id="ARBA00023136"/>
    </source>
</evidence>
<feature type="transmembrane region" description="Helical" evidence="6">
    <location>
        <begin position="202"/>
        <end position="222"/>
    </location>
</feature>
<accession>A0ABU1Z2A2</accession>
<feature type="transmembrane region" description="Helical" evidence="6">
    <location>
        <begin position="21"/>
        <end position="46"/>
    </location>
</feature>
<dbReference type="SUPFAM" id="SSF81342">
    <property type="entry name" value="Transmembrane di-heme cytochromes"/>
    <property type="match status" value="1"/>
</dbReference>
<dbReference type="PANTHER" id="PTHR30485:SF2">
    <property type="entry name" value="BLL0597 PROTEIN"/>
    <property type="match status" value="1"/>
</dbReference>
<proteinExistence type="predicted"/>
<evidence type="ECO:0000256" key="6">
    <source>
        <dbReference type="SAM" id="Phobius"/>
    </source>
</evidence>
<evidence type="ECO:0000256" key="4">
    <source>
        <dbReference type="ARBA" id="ARBA00022989"/>
    </source>
</evidence>
<comment type="caution">
    <text evidence="8">The sequence shown here is derived from an EMBL/GenBank/DDBJ whole genome shotgun (WGS) entry which is preliminary data.</text>
</comment>
<comment type="subcellular location">
    <subcellularLocation>
        <location evidence="1">Cell membrane</location>
        <topology evidence="1">Multi-pass membrane protein</topology>
    </subcellularLocation>
</comment>
<dbReference type="Gene3D" id="1.20.950.20">
    <property type="entry name" value="Transmembrane di-heme cytochromes, Chain C"/>
    <property type="match status" value="1"/>
</dbReference>
<sequence length="224" mass="23831">MSPLACPEPVDVPVWDGLLRAFHWALVLLVGTAIATGLAGGAWMAWHARAGQAIAALLALRLSWGLWGSRYARFAQFWPTPARLAAYLRGRWQSLGHNPLGALSVLAVLALLVFQVGSGLTGNDEIAFTGPWAGAIDEDLSLKLTSWHRLAAKVLYVWIGLHLLAIAVHGLVRRHPLLRAMWTGRRPGDPAAAASRVPAWRVAASLLLAVAAGVVAASPGLIGF</sequence>
<feature type="transmembrane region" description="Helical" evidence="6">
    <location>
        <begin position="150"/>
        <end position="172"/>
    </location>
</feature>
<evidence type="ECO:0000256" key="1">
    <source>
        <dbReference type="ARBA" id="ARBA00004651"/>
    </source>
</evidence>
<evidence type="ECO:0000313" key="8">
    <source>
        <dbReference type="EMBL" id="MDR7294718.1"/>
    </source>
</evidence>
<keyword evidence="3 6" id="KW-0812">Transmembrane</keyword>
<dbReference type="InterPro" id="IPR051542">
    <property type="entry name" value="Hydrogenase_cytochrome"/>
</dbReference>
<evidence type="ECO:0000259" key="7">
    <source>
        <dbReference type="Pfam" id="PF01292"/>
    </source>
</evidence>